<evidence type="ECO:0000259" key="1">
    <source>
        <dbReference type="PROSITE" id="PS50828"/>
    </source>
</evidence>
<dbReference type="EMBL" id="MLJW01000135">
    <property type="protein sequence ID" value="OIQ97277.1"/>
    <property type="molecule type" value="Genomic_DNA"/>
</dbReference>
<dbReference type="InterPro" id="IPR002625">
    <property type="entry name" value="Smr_dom"/>
</dbReference>
<dbReference type="PROSITE" id="PS50828">
    <property type="entry name" value="SMR"/>
    <property type="match status" value="1"/>
</dbReference>
<dbReference type="Gene3D" id="3.30.1370.110">
    <property type="match status" value="1"/>
</dbReference>
<dbReference type="EC" id="3.1.-.-" evidence="2"/>
<feature type="domain" description="Smr" evidence="1">
    <location>
        <begin position="95"/>
        <end position="176"/>
    </location>
</feature>
<dbReference type="InterPro" id="IPR036063">
    <property type="entry name" value="Smr_dom_sf"/>
</dbReference>
<dbReference type="PANTHER" id="PTHR35562:SF2">
    <property type="entry name" value="DNA ENDONUCLEASE SMRA-RELATED"/>
    <property type="match status" value="1"/>
</dbReference>
<keyword evidence="2" id="KW-0255">Endonuclease</keyword>
<gene>
    <name evidence="2" type="primary">smrA_5</name>
    <name evidence="2" type="ORF">GALL_206770</name>
</gene>
<evidence type="ECO:0000313" key="2">
    <source>
        <dbReference type="EMBL" id="OIQ97277.1"/>
    </source>
</evidence>
<dbReference type="Pfam" id="PF01713">
    <property type="entry name" value="Smr"/>
    <property type="match status" value="1"/>
</dbReference>
<accession>A0A1J5SAL7</accession>
<dbReference type="GO" id="GO:0004520">
    <property type="term" value="F:DNA endonuclease activity"/>
    <property type="evidence" value="ECO:0007669"/>
    <property type="project" value="TreeGrafter"/>
</dbReference>
<name>A0A1J5SAL7_9ZZZZ</name>
<comment type="caution">
    <text evidence="2">The sequence shown here is derived from an EMBL/GenBank/DDBJ whole genome shotgun (WGS) entry which is preliminary data.</text>
</comment>
<sequence length="179" mass="19866">MARKPAADEIALFREAVADAVPLVSDRVHHEPPQPRPIPRQRRRDEAAALAETLAPAPLEIVLEGGDELAYLKPGLPRTLLRDLRRGRWVTQDQLDLHGLNRIDAREMLAQFVADSLAHGRRCLRIIHGKGLRSPGREPVLKELVRNWLANRPEVLAYCQARAADGGAGAVTVLLKAER</sequence>
<dbReference type="SUPFAM" id="SSF160443">
    <property type="entry name" value="SMR domain-like"/>
    <property type="match status" value="1"/>
</dbReference>
<protein>
    <submittedName>
        <fullName evidence="2">Putative DNA endonuclease SmrA</fullName>
        <ecNumber evidence="2">3.1.-.-</ecNumber>
    </submittedName>
</protein>
<dbReference type="AlphaFoldDB" id="A0A1J5SAL7"/>
<dbReference type="GO" id="GO:0016787">
    <property type="term" value="F:hydrolase activity"/>
    <property type="evidence" value="ECO:0007669"/>
    <property type="project" value="UniProtKB-KW"/>
</dbReference>
<dbReference type="PANTHER" id="PTHR35562">
    <property type="entry name" value="DNA ENDONUCLEASE SMRA-RELATED"/>
    <property type="match status" value="1"/>
</dbReference>
<keyword evidence="2" id="KW-0378">Hydrolase</keyword>
<reference evidence="2" key="1">
    <citation type="submission" date="2016-10" db="EMBL/GenBank/DDBJ databases">
        <title>Sequence of Gallionella enrichment culture.</title>
        <authorList>
            <person name="Poehlein A."/>
            <person name="Muehling M."/>
            <person name="Daniel R."/>
        </authorList>
    </citation>
    <scope>NUCLEOTIDE SEQUENCE</scope>
</reference>
<organism evidence="2">
    <name type="scientific">mine drainage metagenome</name>
    <dbReference type="NCBI Taxonomy" id="410659"/>
    <lineage>
        <taxon>unclassified sequences</taxon>
        <taxon>metagenomes</taxon>
        <taxon>ecological metagenomes</taxon>
    </lineage>
</organism>
<dbReference type="SMART" id="SM00463">
    <property type="entry name" value="SMR"/>
    <property type="match status" value="1"/>
</dbReference>
<proteinExistence type="predicted"/>
<keyword evidence="2" id="KW-0540">Nuclease</keyword>